<feature type="compositionally biased region" description="Acidic residues" evidence="1">
    <location>
        <begin position="264"/>
        <end position="279"/>
    </location>
</feature>
<feature type="compositionally biased region" description="Gly residues" evidence="1">
    <location>
        <begin position="104"/>
        <end position="124"/>
    </location>
</feature>
<feature type="transmembrane region" description="Helical" evidence="2">
    <location>
        <begin position="376"/>
        <end position="394"/>
    </location>
</feature>
<dbReference type="EMBL" id="BHZD01000001">
    <property type="protein sequence ID" value="GCD43692.1"/>
    <property type="molecule type" value="Genomic_DNA"/>
</dbReference>
<keyword evidence="2" id="KW-1133">Transmembrane helix</keyword>
<comment type="caution">
    <text evidence="3">The sequence shown here is derived from an EMBL/GenBank/DDBJ whole genome shotgun (WGS) entry which is preliminary data.</text>
</comment>
<dbReference type="AlphaFoldDB" id="A0A401W309"/>
<feature type="compositionally biased region" description="Gly residues" evidence="1">
    <location>
        <begin position="137"/>
        <end position="154"/>
    </location>
</feature>
<feature type="transmembrane region" description="Helical" evidence="2">
    <location>
        <begin position="414"/>
        <end position="435"/>
    </location>
</feature>
<dbReference type="Proteomes" id="UP000286746">
    <property type="component" value="Unassembled WGS sequence"/>
</dbReference>
<feature type="region of interest" description="Disordered" evidence="1">
    <location>
        <begin position="68"/>
        <end position="215"/>
    </location>
</feature>
<evidence type="ECO:0000313" key="4">
    <source>
        <dbReference type="Proteomes" id="UP000286746"/>
    </source>
</evidence>
<keyword evidence="4" id="KW-1185">Reference proteome</keyword>
<name>A0A401W309_STREY</name>
<organism evidence="3 4">
    <name type="scientific">Streptomyces paromomycinus</name>
    <name type="common">Streptomyces rimosus subsp. paromomycinus</name>
    <dbReference type="NCBI Taxonomy" id="92743"/>
    <lineage>
        <taxon>Bacteria</taxon>
        <taxon>Bacillati</taxon>
        <taxon>Actinomycetota</taxon>
        <taxon>Actinomycetes</taxon>
        <taxon>Kitasatosporales</taxon>
        <taxon>Streptomycetaceae</taxon>
        <taxon>Streptomyces</taxon>
    </lineage>
</organism>
<dbReference type="RefSeq" id="WP_125054757.1">
    <property type="nucleotide sequence ID" value="NZ_BHZD01000001.1"/>
</dbReference>
<evidence type="ECO:0000256" key="2">
    <source>
        <dbReference type="SAM" id="Phobius"/>
    </source>
</evidence>
<protein>
    <submittedName>
        <fullName evidence="3">Membrane protein</fullName>
    </submittedName>
</protein>
<accession>A0A401W309</accession>
<reference evidence="3 4" key="1">
    <citation type="submission" date="2018-11" db="EMBL/GenBank/DDBJ databases">
        <title>Whole genome sequence of Streptomyces paromomycinus NBRC 15454(T).</title>
        <authorList>
            <person name="Komaki H."/>
            <person name="Tamura T."/>
        </authorList>
    </citation>
    <scope>NUCLEOTIDE SEQUENCE [LARGE SCALE GENOMIC DNA]</scope>
    <source>
        <strain evidence="3 4">NBRC 15454</strain>
    </source>
</reference>
<evidence type="ECO:0000256" key="1">
    <source>
        <dbReference type="SAM" id="MobiDB-lite"/>
    </source>
</evidence>
<feature type="region of interest" description="Disordered" evidence="1">
    <location>
        <begin position="237"/>
        <end position="292"/>
    </location>
</feature>
<feature type="compositionally biased region" description="Basic and acidic residues" evidence="1">
    <location>
        <begin position="238"/>
        <end position="263"/>
    </location>
</feature>
<evidence type="ECO:0000313" key="3">
    <source>
        <dbReference type="EMBL" id="GCD43692.1"/>
    </source>
</evidence>
<sequence>MGIESDQLVFDYLSRVGDLAQQRGLSSGARMRLVAELRAQVDAAKPDTVPGVRRVLARLGTPEAVVTAAGGGGAPAPPAPRAAAEPPARPGLRDKLGGAARRFGTGGGTSGNTGGGPGVPGETGGAATPGPQDDGPPKGGGLPGLAGLGEGLRGLAGKVPAPRDGKRRSPRAREPEPPPTASPPHLAGFDELGDSTVAFGEGADEPDWWRVEDGPFSPYGTYEPSETVPGFVGGIEIPEIRERPPGERKDGSLSLEKGERGEDGETDDAEEAEEEDADAGGEHGEEAAEVPRTGVLPRVLPRVLAWRRRSAAPEPYAEEPEPVEYVRAGRPPLSPVLLLAVLLLVAGAVLGSWLALAGGWVLAYTSRRLPRGEAKFAALGVPGVIVGGLVVWLWGRVDGRWGEPIADGQLGQELTGVLPVVVRIAAVASALFLVWRMRRQPR</sequence>
<gene>
    <name evidence="3" type="ORF">GKJPGBOP_03374</name>
</gene>
<keyword evidence="2" id="KW-0812">Transmembrane</keyword>
<keyword evidence="2" id="KW-0472">Membrane</keyword>
<proteinExistence type="predicted"/>
<feature type="transmembrane region" description="Helical" evidence="2">
    <location>
        <begin position="336"/>
        <end position="364"/>
    </location>
</feature>